<accession>A0A6V8KIV3</accession>
<gene>
    <name evidence="1" type="ORF">Phou_093020</name>
</gene>
<organism evidence="1 2">
    <name type="scientific">Phytohabitans houttuyneae</name>
    <dbReference type="NCBI Taxonomy" id="1076126"/>
    <lineage>
        <taxon>Bacteria</taxon>
        <taxon>Bacillati</taxon>
        <taxon>Actinomycetota</taxon>
        <taxon>Actinomycetes</taxon>
        <taxon>Micromonosporales</taxon>
        <taxon>Micromonosporaceae</taxon>
    </lineage>
</organism>
<reference evidence="1 2" key="1">
    <citation type="submission" date="2020-03" db="EMBL/GenBank/DDBJ databases">
        <title>Whole genome shotgun sequence of Phytohabitans houttuyneae NBRC 108639.</title>
        <authorList>
            <person name="Komaki H."/>
            <person name="Tamura T."/>
        </authorList>
    </citation>
    <scope>NUCLEOTIDE SEQUENCE [LARGE SCALE GENOMIC DNA]</scope>
    <source>
        <strain evidence="1 2">NBRC 108639</strain>
    </source>
</reference>
<reference evidence="1 2" key="2">
    <citation type="submission" date="2020-03" db="EMBL/GenBank/DDBJ databases">
        <authorList>
            <person name="Ichikawa N."/>
            <person name="Kimura A."/>
            <person name="Kitahashi Y."/>
            <person name="Uohara A."/>
        </authorList>
    </citation>
    <scope>NUCLEOTIDE SEQUENCE [LARGE SCALE GENOMIC DNA]</scope>
    <source>
        <strain evidence="1 2">NBRC 108639</strain>
    </source>
</reference>
<keyword evidence="2" id="KW-1185">Reference proteome</keyword>
<sequence>MLSQGTSPKSRVRDGAGNSGSLSCSELAVALDQSGLPLCRSMTVEQIVAAAAAGVAAFGYDSVRARDARILELNRSMIRGTLALPEYDKQRRKLVTGVRRFGLANDLAHRVGLTGPAVHRSVAVAA</sequence>
<name>A0A6V8KIV3_9ACTN</name>
<evidence type="ECO:0000313" key="2">
    <source>
        <dbReference type="Proteomes" id="UP000482800"/>
    </source>
</evidence>
<protein>
    <submittedName>
        <fullName evidence="1">Uncharacterized protein</fullName>
    </submittedName>
</protein>
<dbReference type="Proteomes" id="UP000482800">
    <property type="component" value="Unassembled WGS sequence"/>
</dbReference>
<comment type="caution">
    <text evidence="1">The sequence shown here is derived from an EMBL/GenBank/DDBJ whole genome shotgun (WGS) entry which is preliminary data.</text>
</comment>
<dbReference type="AlphaFoldDB" id="A0A6V8KIV3"/>
<evidence type="ECO:0000313" key="1">
    <source>
        <dbReference type="EMBL" id="GFJ85122.1"/>
    </source>
</evidence>
<proteinExistence type="predicted"/>
<dbReference type="EMBL" id="BLPF01000004">
    <property type="protein sequence ID" value="GFJ85122.1"/>
    <property type="molecule type" value="Genomic_DNA"/>
</dbReference>